<dbReference type="InterPro" id="IPR038765">
    <property type="entry name" value="Papain-like_cys_pep_sf"/>
</dbReference>
<reference evidence="4" key="1">
    <citation type="journal article" date="2023" name="Mol. Phylogenet. Evol.">
        <title>Genome-scale phylogeny and comparative genomics of the fungal order Sordariales.</title>
        <authorList>
            <person name="Hensen N."/>
            <person name="Bonometti L."/>
            <person name="Westerberg I."/>
            <person name="Brannstrom I.O."/>
            <person name="Guillou S."/>
            <person name="Cros-Aarteil S."/>
            <person name="Calhoun S."/>
            <person name="Haridas S."/>
            <person name="Kuo A."/>
            <person name="Mondo S."/>
            <person name="Pangilinan J."/>
            <person name="Riley R."/>
            <person name="LaButti K."/>
            <person name="Andreopoulos B."/>
            <person name="Lipzen A."/>
            <person name="Chen C."/>
            <person name="Yan M."/>
            <person name="Daum C."/>
            <person name="Ng V."/>
            <person name="Clum A."/>
            <person name="Steindorff A."/>
            <person name="Ohm R.A."/>
            <person name="Martin F."/>
            <person name="Silar P."/>
            <person name="Natvig D.O."/>
            <person name="Lalanne C."/>
            <person name="Gautier V."/>
            <person name="Ament-Velasquez S.L."/>
            <person name="Kruys A."/>
            <person name="Hutchinson M.I."/>
            <person name="Powell A.J."/>
            <person name="Barry K."/>
            <person name="Miller A.N."/>
            <person name="Grigoriev I.V."/>
            <person name="Debuchy R."/>
            <person name="Gladieux P."/>
            <person name="Hiltunen Thoren M."/>
            <person name="Johannesson H."/>
        </authorList>
    </citation>
    <scope>NUCLEOTIDE SEQUENCE</scope>
    <source>
        <strain evidence="4">CBS 103.79</strain>
    </source>
</reference>
<dbReference type="SMART" id="SM00645">
    <property type="entry name" value="Pept_C1"/>
    <property type="match status" value="1"/>
</dbReference>
<feature type="domain" description="Peptidase C1A papain C-terminal" evidence="3">
    <location>
        <begin position="77"/>
        <end position="305"/>
    </location>
</feature>
<keyword evidence="2" id="KW-0732">Signal</keyword>
<dbReference type="Pfam" id="PF00112">
    <property type="entry name" value="Peptidase_C1"/>
    <property type="match status" value="1"/>
</dbReference>
<evidence type="ECO:0000313" key="4">
    <source>
        <dbReference type="EMBL" id="KAK3900640.1"/>
    </source>
</evidence>
<name>A0AAN6MGX1_9PEZI</name>
<evidence type="ECO:0000313" key="5">
    <source>
        <dbReference type="Proteomes" id="UP001303889"/>
    </source>
</evidence>
<dbReference type="GO" id="GO:0006508">
    <property type="term" value="P:proteolysis"/>
    <property type="evidence" value="ECO:0007669"/>
    <property type="project" value="InterPro"/>
</dbReference>
<dbReference type="AlphaFoldDB" id="A0AAN6MGX1"/>
<dbReference type="GO" id="GO:0008234">
    <property type="term" value="F:cysteine-type peptidase activity"/>
    <property type="evidence" value="ECO:0007669"/>
    <property type="project" value="InterPro"/>
</dbReference>
<evidence type="ECO:0000259" key="3">
    <source>
        <dbReference type="SMART" id="SM00645"/>
    </source>
</evidence>
<dbReference type="PANTHER" id="PTHR12411">
    <property type="entry name" value="CYSTEINE PROTEASE FAMILY C1-RELATED"/>
    <property type="match status" value="1"/>
</dbReference>
<comment type="similarity">
    <text evidence="1">Belongs to the peptidase C1 family.</text>
</comment>
<reference evidence="4" key="2">
    <citation type="submission" date="2023-05" db="EMBL/GenBank/DDBJ databases">
        <authorList>
            <consortium name="Lawrence Berkeley National Laboratory"/>
            <person name="Steindorff A."/>
            <person name="Hensen N."/>
            <person name="Bonometti L."/>
            <person name="Westerberg I."/>
            <person name="Brannstrom I.O."/>
            <person name="Guillou S."/>
            <person name="Cros-Aarteil S."/>
            <person name="Calhoun S."/>
            <person name="Haridas S."/>
            <person name="Kuo A."/>
            <person name="Mondo S."/>
            <person name="Pangilinan J."/>
            <person name="Riley R."/>
            <person name="Labutti K."/>
            <person name="Andreopoulos B."/>
            <person name="Lipzen A."/>
            <person name="Chen C."/>
            <person name="Yanf M."/>
            <person name="Daum C."/>
            <person name="Ng V."/>
            <person name="Clum A."/>
            <person name="Ohm R."/>
            <person name="Martin F."/>
            <person name="Silar P."/>
            <person name="Natvig D."/>
            <person name="Lalanne C."/>
            <person name="Gautier V."/>
            <person name="Ament-Velasquez S.L."/>
            <person name="Kruys A."/>
            <person name="Hutchinson M.I."/>
            <person name="Powell A.J."/>
            <person name="Barry K."/>
            <person name="Miller A.N."/>
            <person name="Grigoriev I.V."/>
            <person name="Debuchy R."/>
            <person name="Gladieux P."/>
            <person name="Thoren M.H."/>
            <person name="Johannesson H."/>
        </authorList>
    </citation>
    <scope>NUCLEOTIDE SEQUENCE</scope>
    <source>
        <strain evidence="4">CBS 103.79</strain>
    </source>
</reference>
<evidence type="ECO:0000256" key="2">
    <source>
        <dbReference type="SAM" id="SignalP"/>
    </source>
</evidence>
<dbReference type="SUPFAM" id="SSF89372">
    <property type="entry name" value="Fucose-specific lectin"/>
    <property type="match status" value="1"/>
</dbReference>
<evidence type="ECO:0000256" key="1">
    <source>
        <dbReference type="ARBA" id="ARBA00008455"/>
    </source>
</evidence>
<dbReference type="Gene3D" id="3.90.70.10">
    <property type="entry name" value="Cysteine proteinases"/>
    <property type="match status" value="1"/>
</dbReference>
<dbReference type="CDD" id="cd02619">
    <property type="entry name" value="Peptidase_C1"/>
    <property type="match status" value="1"/>
</dbReference>
<proteinExistence type="inferred from homology"/>
<gene>
    <name evidence="4" type="ORF">C8A05DRAFT_17068</name>
</gene>
<organism evidence="4 5">
    <name type="scientific">Staphylotrichum tortipilum</name>
    <dbReference type="NCBI Taxonomy" id="2831512"/>
    <lineage>
        <taxon>Eukaryota</taxon>
        <taxon>Fungi</taxon>
        <taxon>Dikarya</taxon>
        <taxon>Ascomycota</taxon>
        <taxon>Pezizomycotina</taxon>
        <taxon>Sordariomycetes</taxon>
        <taxon>Sordariomycetidae</taxon>
        <taxon>Sordariales</taxon>
        <taxon>Chaetomiaceae</taxon>
        <taxon>Staphylotrichum</taxon>
    </lineage>
</organism>
<dbReference type="Proteomes" id="UP001303889">
    <property type="component" value="Unassembled WGS sequence"/>
</dbReference>
<dbReference type="EMBL" id="MU855651">
    <property type="protein sequence ID" value="KAK3900640.1"/>
    <property type="molecule type" value="Genomic_DNA"/>
</dbReference>
<feature type="chain" id="PRO_5043025673" description="Peptidase C1A papain C-terminal domain-containing protein" evidence="2">
    <location>
        <begin position="20"/>
        <end position="651"/>
    </location>
</feature>
<dbReference type="SUPFAM" id="SSF54001">
    <property type="entry name" value="Cysteine proteinases"/>
    <property type="match status" value="1"/>
</dbReference>
<feature type="signal peptide" evidence="2">
    <location>
        <begin position="1"/>
        <end position="19"/>
    </location>
</feature>
<protein>
    <recommendedName>
        <fullName evidence="3">Peptidase C1A papain C-terminal domain-containing protein</fullName>
    </recommendedName>
</protein>
<sequence length="651" mass="68995">MGRPLETSLTFLLAAGAGATPLLPRQVQWPDPLPASAVSPLDWSAITPPIYTQSKPPIKAASSSIKIAAAASSDSSPPLSVDWRNRSGINYITSPQNQGGCNSCWAFAVTALVESMIRIEHGIWAKRSEADLHDGVGAACESVGNAADSLAWVAGQGYEWLNKTGVPSPGIADWPCDPYEATAHGYEHCADRSGRTTGIPLYQALGVIEDQKRWLDEYGPLVATFMLYADFSGWKPTAETGEGAVYKWDGVSEKTGNHLAVVIGYDDEMQAWILKNSWGKGWGKDGFVYFAYENANIDGWSKYGVANVNPDPWARRRHQTGSVMQSGNGATHRNLELLISDATSSGFSHVSRDDSSGKWSKIADIAGPSLAGQPAILGTSFNRDFHAVGVDKNHTLRQWAYSQATKKWSQVSSIEGRAIDGVPGLTQSDNSDLITVVKHADGSLNEWRQTPNSTTWSLTTPPIAGNISQSGALLQSNIALDIYSPSSSSGILYTLATLPNGQLQLFHRSGTAWTAGATIPASPGAVGSAKLIQSSAAVNETAAGAFHALVADVDGGVQHWTRANPNSHAEEKQGEWKLVQRTESGVKNVLGLVQGGSVKEGKGMGMYMVTEGAGGGVVFWEGAEEGDWKVVETLPAGSDKGWAVGAAVSGG</sequence>
<accession>A0AAN6MGX1</accession>
<keyword evidence="5" id="KW-1185">Reference proteome</keyword>
<dbReference type="InterPro" id="IPR013128">
    <property type="entry name" value="Peptidase_C1A"/>
</dbReference>
<comment type="caution">
    <text evidence="4">The sequence shown here is derived from an EMBL/GenBank/DDBJ whole genome shotgun (WGS) entry which is preliminary data.</text>
</comment>
<dbReference type="InterPro" id="IPR000668">
    <property type="entry name" value="Peptidase_C1A_C"/>
</dbReference>